<evidence type="ECO:0000313" key="3">
    <source>
        <dbReference type="Proteomes" id="UP000075420"/>
    </source>
</evidence>
<comment type="caution">
    <text evidence="2">The sequence shown here is derived from an EMBL/GenBank/DDBJ whole genome shotgun (WGS) entry which is preliminary data.</text>
</comment>
<dbReference type="PANTHER" id="PTHR43044">
    <property type="match status" value="1"/>
</dbReference>
<feature type="transmembrane region" description="Helical" evidence="1">
    <location>
        <begin position="356"/>
        <end position="375"/>
    </location>
</feature>
<organism evidence="2 3">
    <name type="scientific">Sorangium cellulosum</name>
    <name type="common">Polyangium cellulosum</name>
    <dbReference type="NCBI Taxonomy" id="56"/>
    <lineage>
        <taxon>Bacteria</taxon>
        <taxon>Pseudomonadati</taxon>
        <taxon>Myxococcota</taxon>
        <taxon>Polyangia</taxon>
        <taxon>Polyangiales</taxon>
        <taxon>Polyangiaceae</taxon>
        <taxon>Sorangium</taxon>
    </lineage>
</organism>
<feature type="transmembrane region" description="Helical" evidence="1">
    <location>
        <begin position="179"/>
        <end position="200"/>
    </location>
</feature>
<feature type="transmembrane region" description="Helical" evidence="1">
    <location>
        <begin position="50"/>
        <end position="73"/>
    </location>
</feature>
<reference evidence="2 3" key="1">
    <citation type="submission" date="2014-02" db="EMBL/GenBank/DDBJ databases">
        <title>The small core and large imbalanced accessory genome model reveals a collaborative survival strategy of Sorangium cellulosum strains in nature.</title>
        <authorList>
            <person name="Han K."/>
            <person name="Peng R."/>
            <person name="Blom J."/>
            <person name="Li Y.-Z."/>
        </authorList>
    </citation>
    <scope>NUCLEOTIDE SEQUENCE [LARGE SCALE GENOMIC DNA]</scope>
    <source>
        <strain evidence="2 3">So0157-25</strain>
    </source>
</reference>
<feature type="transmembrane region" description="Helical" evidence="1">
    <location>
        <begin position="94"/>
        <end position="114"/>
    </location>
</feature>
<dbReference type="EMBL" id="JELY01002140">
    <property type="protein sequence ID" value="KYF53463.1"/>
    <property type="molecule type" value="Genomic_DNA"/>
</dbReference>
<keyword evidence="1" id="KW-0472">Membrane</keyword>
<feature type="transmembrane region" description="Helical" evidence="1">
    <location>
        <begin position="256"/>
        <end position="277"/>
    </location>
</feature>
<proteinExistence type="predicted"/>
<dbReference type="AlphaFoldDB" id="A0A150PCP4"/>
<accession>A0A150PCP4</accession>
<feature type="transmembrane region" description="Helical" evidence="1">
    <location>
        <begin position="23"/>
        <end position="44"/>
    </location>
</feature>
<protein>
    <recommendedName>
        <fullName evidence="4">Quinol:cytochrome C oxidoreductase</fullName>
    </recommendedName>
</protein>
<dbReference type="Proteomes" id="UP000075420">
    <property type="component" value="Unassembled WGS sequence"/>
</dbReference>
<evidence type="ECO:0008006" key="4">
    <source>
        <dbReference type="Google" id="ProtNLM"/>
    </source>
</evidence>
<name>A0A150PCP4_SORCE</name>
<feature type="transmembrane region" description="Helical" evidence="1">
    <location>
        <begin position="297"/>
        <end position="315"/>
    </location>
</feature>
<feature type="transmembrane region" description="Helical" evidence="1">
    <location>
        <begin position="212"/>
        <end position="235"/>
    </location>
</feature>
<gene>
    <name evidence="2" type="ORF">BE08_46315</name>
</gene>
<keyword evidence="1" id="KW-0812">Transmembrane</keyword>
<feature type="transmembrane region" description="Helical" evidence="1">
    <location>
        <begin position="134"/>
        <end position="158"/>
    </location>
</feature>
<keyword evidence="1" id="KW-1133">Transmembrane helix</keyword>
<evidence type="ECO:0000256" key="1">
    <source>
        <dbReference type="SAM" id="Phobius"/>
    </source>
</evidence>
<dbReference type="PANTHER" id="PTHR43044:SF1">
    <property type="entry name" value="QUINOL:CYTOCHROME C OXIDOREDUCTASE QUINONE-BINDING SUBUNIT 2"/>
    <property type="match status" value="1"/>
</dbReference>
<sequence length="401" mass="44463">MKSHGSALAEDAKVLDKAVAKRLVSRSMVLAIVGVALSALAAVVDAKRFAFSYLTGFTWVVTVGLGALFFVIIQHLTRARWSAAARRHMEWMSGVLPACVVLFLPVAVLAHDIYHHWMGPQAADDHLLHQKAPYLNAPFFYIRAVVFLAAWAGLALWFSKTSRAQDESADFRPTAKMRAFSAPAVMIFGLTISFAAFDWLMSIDPHWYSTIFGVYVFAGSATSSLSALALITIALHKAGLLRKVSNVERQHDIGKLLFGFTIFWAYIAFSQFILIWYANIPEETIFYLHRWEGSWKVVSLALLFGHFVVPFLVLLSRHAKRSPLVLGAASVLLLVMHYVDLYWLVMPNVDRHGAHLSWIDLAGLLGPLGVGAWVLSLQAAKSPLYPLNDPHLAEAARIDNP</sequence>
<evidence type="ECO:0000313" key="2">
    <source>
        <dbReference type="EMBL" id="KYF53463.1"/>
    </source>
</evidence>
<feature type="transmembrane region" description="Helical" evidence="1">
    <location>
        <begin position="324"/>
        <end position="344"/>
    </location>
</feature>